<evidence type="ECO:0000313" key="1">
    <source>
        <dbReference type="EMBL" id="CDS23426.1"/>
    </source>
</evidence>
<evidence type="ECO:0000313" key="3">
    <source>
        <dbReference type="WBParaSite" id="EgrG_002041200"/>
    </source>
</evidence>
<organism evidence="1">
    <name type="scientific">Echinococcus granulosus</name>
    <name type="common">Hydatid tapeworm</name>
    <dbReference type="NCBI Taxonomy" id="6210"/>
    <lineage>
        <taxon>Eukaryota</taxon>
        <taxon>Metazoa</taxon>
        <taxon>Spiralia</taxon>
        <taxon>Lophotrochozoa</taxon>
        <taxon>Platyhelminthes</taxon>
        <taxon>Cestoda</taxon>
        <taxon>Eucestoda</taxon>
        <taxon>Cyclophyllidea</taxon>
        <taxon>Taeniidae</taxon>
        <taxon>Echinococcus</taxon>
        <taxon>Echinococcus granulosus group</taxon>
    </lineage>
</organism>
<evidence type="ECO:0000313" key="2">
    <source>
        <dbReference type="Proteomes" id="UP000492820"/>
    </source>
</evidence>
<reference evidence="3" key="3">
    <citation type="submission" date="2020-10" db="UniProtKB">
        <authorList>
            <consortium name="WormBaseParasite"/>
        </authorList>
    </citation>
    <scope>IDENTIFICATION</scope>
</reference>
<reference evidence="1" key="2">
    <citation type="submission" date="2014-06" db="EMBL/GenBank/DDBJ databases">
        <authorList>
            <person name="Aslett M."/>
        </authorList>
    </citation>
    <scope>NUCLEOTIDE SEQUENCE</scope>
</reference>
<protein>
    <submittedName>
        <fullName evidence="1 3">Uncharacterized protein</fullName>
    </submittedName>
</protein>
<name>A0A068WY82_ECHGR</name>
<gene>
    <name evidence="1" type="ORF">EgrG_002041200</name>
</gene>
<dbReference type="AlphaFoldDB" id="A0A068WY82"/>
<sequence length="110" mass="12051">MQKLKPGQKRISVPSLVYGFHAVDLGIKNGAANTIISVLIQKKVVMLHWSGEGAETDHNLRPLVCLRLRSGCVPNVAANCTTGRPRARPNRREVKVARPCCKMASPMHAK</sequence>
<dbReference type="WBParaSite" id="EgrG_002041200">
    <property type="protein sequence ID" value="EgrG_002041200"/>
    <property type="gene ID" value="EgrG_002041200"/>
</dbReference>
<accession>A0A068WY82</accession>
<dbReference type="Proteomes" id="UP000492820">
    <property type="component" value="Unassembled WGS sequence"/>
</dbReference>
<proteinExistence type="predicted"/>
<reference evidence="1 2" key="1">
    <citation type="journal article" date="2013" name="Nature">
        <title>The genomes of four tapeworm species reveal adaptations to parasitism.</title>
        <authorList>
            <person name="Tsai I.J."/>
            <person name="Zarowiecki M."/>
            <person name="Holroyd N."/>
            <person name="Garciarrubio A."/>
            <person name="Sanchez-Flores A."/>
            <person name="Brooks K.L."/>
            <person name="Tracey A."/>
            <person name="Bobes R.J."/>
            <person name="Fragoso G."/>
            <person name="Sciutto E."/>
            <person name="Aslett M."/>
            <person name="Beasley H."/>
            <person name="Bennett H.M."/>
            <person name="Cai J."/>
            <person name="Camicia F."/>
            <person name="Clark R."/>
            <person name="Cucher M."/>
            <person name="De Silva N."/>
            <person name="Day T.A."/>
            <person name="Deplazes P."/>
            <person name="Estrada K."/>
            <person name="Fernandez C."/>
            <person name="Holland P.W."/>
            <person name="Hou J."/>
            <person name="Hu S."/>
            <person name="Huckvale T."/>
            <person name="Hung S.S."/>
            <person name="Kamenetzky L."/>
            <person name="Keane J.A."/>
            <person name="Kiss F."/>
            <person name="Koziol U."/>
            <person name="Lambert O."/>
            <person name="Liu K."/>
            <person name="Luo X."/>
            <person name="Luo Y."/>
            <person name="Macchiaroli N."/>
            <person name="Nichol S."/>
            <person name="Paps J."/>
            <person name="Parkinson J."/>
            <person name="Pouchkina-Stantcheva N."/>
            <person name="Riddiford N."/>
            <person name="Rosenzvit M."/>
            <person name="Salinas G."/>
            <person name="Wasmuth J.D."/>
            <person name="Zamanian M."/>
            <person name="Zheng Y."/>
            <person name="Cai X."/>
            <person name="Soberon X."/>
            <person name="Olson P.D."/>
            <person name="Laclette J.P."/>
            <person name="Brehm K."/>
            <person name="Berriman M."/>
            <person name="Garciarrubio A."/>
            <person name="Bobes R.J."/>
            <person name="Fragoso G."/>
            <person name="Sanchez-Flores A."/>
            <person name="Estrada K."/>
            <person name="Cevallos M.A."/>
            <person name="Morett E."/>
            <person name="Gonzalez V."/>
            <person name="Portillo T."/>
            <person name="Ochoa-Leyva A."/>
            <person name="Jose M.V."/>
            <person name="Sciutto E."/>
            <person name="Landa A."/>
            <person name="Jimenez L."/>
            <person name="Valdes V."/>
            <person name="Carrero J.C."/>
            <person name="Larralde C."/>
            <person name="Morales-Montor J."/>
            <person name="Limon-Lason J."/>
            <person name="Soberon X."/>
            <person name="Laclette J.P."/>
        </authorList>
    </citation>
    <scope>NUCLEOTIDE SEQUENCE [LARGE SCALE GENOMIC DNA]</scope>
</reference>
<dbReference type="EMBL" id="LK028591">
    <property type="protein sequence ID" value="CDS23426.1"/>
    <property type="molecule type" value="Genomic_DNA"/>
</dbReference>